<feature type="transmembrane region" description="Helical" evidence="6">
    <location>
        <begin position="13"/>
        <end position="33"/>
    </location>
</feature>
<keyword evidence="6" id="KW-0997">Cell inner membrane</keyword>
<dbReference type="Pfam" id="PF05425">
    <property type="entry name" value="CopD"/>
    <property type="match status" value="1"/>
</dbReference>
<protein>
    <recommendedName>
        <fullName evidence="6">Copper resistance protein D</fullName>
    </recommendedName>
</protein>
<comment type="function">
    <text evidence="6">Involved in copper resistance.</text>
</comment>
<keyword evidence="3 6" id="KW-0812">Transmembrane</keyword>
<keyword evidence="6" id="KW-0186">Copper</keyword>
<feature type="domain" description="Copper resistance protein D" evidence="7">
    <location>
        <begin position="184"/>
        <end position="281"/>
    </location>
</feature>
<dbReference type="RefSeq" id="WP_209287183.1">
    <property type="nucleotide sequence ID" value="NZ_JACVEW010000009.1"/>
</dbReference>
<feature type="transmembrane region" description="Helical" evidence="6">
    <location>
        <begin position="184"/>
        <end position="209"/>
    </location>
</feature>
<evidence type="ECO:0000256" key="4">
    <source>
        <dbReference type="ARBA" id="ARBA00022989"/>
    </source>
</evidence>
<feature type="transmembrane region" description="Helical" evidence="6">
    <location>
        <begin position="118"/>
        <end position="135"/>
    </location>
</feature>
<feature type="transmembrane region" description="Helical" evidence="6">
    <location>
        <begin position="147"/>
        <end position="172"/>
    </location>
</feature>
<dbReference type="InterPro" id="IPR008457">
    <property type="entry name" value="Cu-R_CopD_dom"/>
</dbReference>
<name>A0ABS3ZA83_9GAMM</name>
<feature type="transmembrane region" description="Helical" evidence="6">
    <location>
        <begin position="45"/>
        <end position="63"/>
    </location>
</feature>
<sequence>MTEWEWLTVVTRWWLYIGMSAAIGGMASYWLAGGLPEIHRTLRRYALLGVVIGLTGAGIHFLVRVGAFAEQGLAGMFDPVILQILWQSPVGDALWERVLGFGLIFVALLPAPVPGRHILEIALSLLGSLLIGLSFSSAGHAVTLESWAAALLVGHVIVAAWWMGSLVPLWLAMRRLTTAQSRTLMVRFGEIAVVAVLILLAAGGLLVYQLTGWQNLLGTDYGLWLLVKLALVCVILGLAAYHKLRLVPSLASENCRGHELKRSLFMEKVVGGSILAITTVLTTLVGPVH</sequence>
<evidence type="ECO:0000256" key="6">
    <source>
        <dbReference type="RuleBase" id="RU369037"/>
    </source>
</evidence>
<proteinExistence type="inferred from homology"/>
<keyword evidence="4 6" id="KW-1133">Transmembrane helix</keyword>
<feature type="transmembrane region" description="Helical" evidence="6">
    <location>
        <begin position="221"/>
        <end position="241"/>
    </location>
</feature>
<evidence type="ECO:0000256" key="5">
    <source>
        <dbReference type="ARBA" id="ARBA00023136"/>
    </source>
</evidence>
<comment type="caution">
    <text evidence="8">The sequence shown here is derived from an EMBL/GenBank/DDBJ whole genome shotgun (WGS) entry which is preliminary data.</text>
</comment>
<dbReference type="PANTHER" id="PTHR34820:SF4">
    <property type="entry name" value="INNER MEMBRANE PROTEIN YEBZ"/>
    <property type="match status" value="1"/>
</dbReference>
<dbReference type="Proteomes" id="UP000810171">
    <property type="component" value="Unassembled WGS sequence"/>
</dbReference>
<keyword evidence="5 6" id="KW-0472">Membrane</keyword>
<comment type="subcellular location">
    <subcellularLocation>
        <location evidence="6">Cell inner membrane</location>
        <topology evidence="6">Multi-pass membrane protein</topology>
    </subcellularLocation>
    <subcellularLocation>
        <location evidence="1">Cell membrane</location>
        <topology evidence="1">Multi-pass membrane protein</topology>
    </subcellularLocation>
</comment>
<evidence type="ECO:0000313" key="9">
    <source>
        <dbReference type="Proteomes" id="UP000810171"/>
    </source>
</evidence>
<reference evidence="8 9" key="1">
    <citation type="submission" date="2020-09" db="EMBL/GenBank/DDBJ databases">
        <authorList>
            <person name="Tanuku N.R.S."/>
        </authorList>
    </citation>
    <scope>NUCLEOTIDE SEQUENCE [LARGE SCALE GENOMIC DNA]</scope>
    <source>
        <strain evidence="8 9">AK62</strain>
    </source>
</reference>
<organism evidence="8 9">
    <name type="scientific">Marinobacterium alkalitolerans</name>
    <dbReference type="NCBI Taxonomy" id="1542925"/>
    <lineage>
        <taxon>Bacteria</taxon>
        <taxon>Pseudomonadati</taxon>
        <taxon>Pseudomonadota</taxon>
        <taxon>Gammaproteobacteria</taxon>
        <taxon>Oceanospirillales</taxon>
        <taxon>Oceanospirillaceae</taxon>
        <taxon>Marinobacterium</taxon>
    </lineage>
</organism>
<keyword evidence="9" id="KW-1185">Reference proteome</keyword>
<feature type="transmembrane region" description="Helical" evidence="6">
    <location>
        <begin position="94"/>
        <end position="111"/>
    </location>
</feature>
<keyword evidence="2 6" id="KW-1003">Cell membrane</keyword>
<comment type="similarity">
    <text evidence="6">Belongs to the CopD family.</text>
</comment>
<evidence type="ECO:0000313" key="8">
    <source>
        <dbReference type="EMBL" id="MBP0048564.1"/>
    </source>
</evidence>
<dbReference type="PANTHER" id="PTHR34820">
    <property type="entry name" value="INNER MEMBRANE PROTEIN YEBZ"/>
    <property type="match status" value="1"/>
</dbReference>
<feature type="transmembrane region" description="Helical" evidence="6">
    <location>
        <begin position="269"/>
        <end position="288"/>
    </location>
</feature>
<evidence type="ECO:0000259" key="7">
    <source>
        <dbReference type="Pfam" id="PF05425"/>
    </source>
</evidence>
<gene>
    <name evidence="8" type="ORF">H9C73_07430</name>
</gene>
<evidence type="ECO:0000256" key="3">
    <source>
        <dbReference type="ARBA" id="ARBA00022692"/>
    </source>
</evidence>
<evidence type="ECO:0000256" key="1">
    <source>
        <dbReference type="ARBA" id="ARBA00004651"/>
    </source>
</evidence>
<dbReference type="InterPro" id="IPR032694">
    <property type="entry name" value="CopC/D"/>
</dbReference>
<accession>A0ABS3ZA83</accession>
<evidence type="ECO:0000256" key="2">
    <source>
        <dbReference type="ARBA" id="ARBA00022475"/>
    </source>
</evidence>
<dbReference type="EMBL" id="JACVEW010000009">
    <property type="protein sequence ID" value="MBP0048564.1"/>
    <property type="molecule type" value="Genomic_DNA"/>
</dbReference>